<dbReference type="EMBL" id="WCZM01000048">
    <property type="protein sequence ID" value="KAB3562704.1"/>
    <property type="molecule type" value="Genomic_DNA"/>
</dbReference>
<reference evidence="1 2" key="1">
    <citation type="journal article" date="2019" name="Nat. Med.">
        <title>A library of human gut bacterial isolates paired with longitudinal multiomics data enables mechanistic microbiome research.</title>
        <authorList>
            <person name="Poyet M."/>
            <person name="Groussin M."/>
            <person name="Gibbons S.M."/>
            <person name="Avila-Pacheco J."/>
            <person name="Jiang X."/>
            <person name="Kearney S.M."/>
            <person name="Perrotta A.R."/>
            <person name="Berdy B."/>
            <person name="Zhao S."/>
            <person name="Lieberman T.D."/>
            <person name="Swanson P.K."/>
            <person name="Smith M."/>
            <person name="Roesemann S."/>
            <person name="Alexander J.E."/>
            <person name="Rich S.A."/>
            <person name="Livny J."/>
            <person name="Vlamakis H."/>
            <person name="Clish C."/>
            <person name="Bullock K."/>
            <person name="Deik A."/>
            <person name="Scott J."/>
            <person name="Pierce K.A."/>
            <person name="Xavier R.J."/>
            <person name="Alm E.J."/>
        </authorList>
    </citation>
    <scope>NUCLEOTIDE SEQUENCE [LARGE SCALE GENOMIC DNA]</scope>
    <source>
        <strain evidence="1 2">BIOML-A73</strain>
    </source>
</reference>
<organism evidence="1 2">
    <name type="scientific">Phocaeicola vulgatus</name>
    <name type="common">Bacteroides vulgatus</name>
    <dbReference type="NCBI Taxonomy" id="821"/>
    <lineage>
        <taxon>Bacteria</taxon>
        <taxon>Pseudomonadati</taxon>
        <taxon>Bacteroidota</taxon>
        <taxon>Bacteroidia</taxon>
        <taxon>Bacteroidales</taxon>
        <taxon>Bacteroidaceae</taxon>
        <taxon>Phocaeicola</taxon>
    </lineage>
</organism>
<sequence>MAIHYYYIDDDPESQKKVEGFKNEELSIDAMQHKDSWELQLEFLKEYEDKYDGLILDLKLDDLPNNNNIRAKFRGTSIAQEIRTRQKEGILKSFPIILFSANDKTKQALEKSGTDLFDIIIDKSKLDEIAFPIYTRQLIDLSKGYKYLCDSSLTTAKIFQIDDSFIDTRFLSEFYELRKAPVHIQTKFLITEFLTRQGLLIDEDVLAARLGINKATSTDWNKLLKVLSKNKYNGVFNNGWPRWWINLVEKWWNENIKSESILRSTPAKERVEIIKRATGLEHLIAAEKISKADSDEFWTLCKGYHLPLDPVDGLIVQGQDNLYPWQEPEYVSVEAALWRTNIDDWISVADVEKERYEELKILYSRKKQ</sequence>
<proteinExistence type="predicted"/>
<dbReference type="RefSeq" id="WP_117889683.1">
    <property type="nucleotide sequence ID" value="NZ_CAXUDV010000072.1"/>
</dbReference>
<dbReference type="AlphaFoldDB" id="A0A412NCV2"/>
<name>A0A412NCV2_PHOVU</name>
<dbReference type="Proteomes" id="UP000433382">
    <property type="component" value="Unassembled WGS sequence"/>
</dbReference>
<dbReference type="Gene3D" id="3.40.50.2300">
    <property type="match status" value="1"/>
</dbReference>
<gene>
    <name evidence="1" type="ORF">GAY01_21670</name>
</gene>
<evidence type="ECO:0000313" key="2">
    <source>
        <dbReference type="Proteomes" id="UP000433382"/>
    </source>
</evidence>
<protein>
    <submittedName>
        <fullName evidence="1">Uncharacterized protein</fullName>
    </submittedName>
</protein>
<accession>A0A412NCV2</accession>
<comment type="caution">
    <text evidence="1">The sequence shown here is derived from an EMBL/GenBank/DDBJ whole genome shotgun (WGS) entry which is preliminary data.</text>
</comment>
<evidence type="ECO:0000313" key="1">
    <source>
        <dbReference type="EMBL" id="KAB3562704.1"/>
    </source>
</evidence>